<accession>T0IYP6</accession>
<evidence type="ECO:0000313" key="2">
    <source>
        <dbReference type="Proteomes" id="UP000015525"/>
    </source>
</evidence>
<gene>
    <name evidence="1" type="ORF">L288_01115</name>
</gene>
<keyword evidence="2" id="KW-1185">Reference proteome</keyword>
<dbReference type="AlphaFoldDB" id="T0IYP6"/>
<dbReference type="Proteomes" id="UP000015525">
    <property type="component" value="Unassembled WGS sequence"/>
</dbReference>
<proteinExistence type="predicted"/>
<name>T0IYP6_9SPHN</name>
<dbReference type="EMBL" id="ATHO01000007">
    <property type="protein sequence ID" value="EQB14784.1"/>
    <property type="molecule type" value="Genomic_DNA"/>
</dbReference>
<comment type="caution">
    <text evidence="1">The sequence shown here is derived from an EMBL/GenBank/DDBJ whole genome shotgun (WGS) entry which is preliminary data.</text>
</comment>
<protein>
    <submittedName>
        <fullName evidence="1">Uncharacterized protein</fullName>
    </submittedName>
</protein>
<evidence type="ECO:0000313" key="1">
    <source>
        <dbReference type="EMBL" id="EQB14784.1"/>
    </source>
</evidence>
<dbReference type="PATRIC" id="fig|1329909.3.peg.201"/>
<organism evidence="1 2">
    <name type="scientific">Sphingobium quisquiliarum P25</name>
    <dbReference type="NCBI Taxonomy" id="1329909"/>
    <lineage>
        <taxon>Bacteria</taxon>
        <taxon>Pseudomonadati</taxon>
        <taxon>Pseudomonadota</taxon>
        <taxon>Alphaproteobacteria</taxon>
        <taxon>Sphingomonadales</taxon>
        <taxon>Sphingomonadaceae</taxon>
        <taxon>Sphingobium</taxon>
    </lineage>
</organism>
<sequence>MHAGASIFLIRASAGRDYGTGFSQRYREMAVAARSRSDRRVTMICCKARTYPHAHSLIPFAT</sequence>
<reference evidence="1 2" key="1">
    <citation type="journal article" date="2013" name="Genome Announc.">
        <title>Draft Genome Sequence of Sphingobium quisquiliarum Strain P25T, a Novel Hexachlorocyclohexane (HCH)-Degrading Bacterium Isolated from an HCH Dumpsite.</title>
        <authorList>
            <person name="Kumar Singh A."/>
            <person name="Sangwan N."/>
            <person name="Sharma A."/>
            <person name="Gupta V."/>
            <person name="Khurana J.P."/>
            <person name="Lal R."/>
        </authorList>
    </citation>
    <scope>NUCLEOTIDE SEQUENCE [LARGE SCALE GENOMIC DNA]</scope>
    <source>
        <strain evidence="1 2">P25</strain>
    </source>
</reference>